<feature type="transmembrane region" description="Helical" evidence="1">
    <location>
        <begin position="57"/>
        <end position="76"/>
    </location>
</feature>
<keyword evidence="1" id="KW-0812">Transmembrane</keyword>
<keyword evidence="1" id="KW-1133">Transmembrane helix</keyword>
<dbReference type="Proteomes" id="UP000011713">
    <property type="component" value="Unassembled WGS sequence"/>
</dbReference>
<dbReference type="EMBL" id="JH598050">
    <property type="status" value="NOT_ANNOTATED_CDS"/>
    <property type="molecule type" value="Genomic_DNA"/>
</dbReference>
<accession>M4BYS5</accession>
<sequence>MLQGCGQTMMCAQVQKVIPRPRLELLRNISNPAIAAPWSSHCGIKLNIGLFLISHRYFSAFMYLVITTVCVTPLQLTS</sequence>
<dbReference type="HOGENOM" id="CLU_2627193_0_0_1"/>
<protein>
    <submittedName>
        <fullName evidence="2">Uncharacterized protein</fullName>
    </submittedName>
</protein>
<organism evidence="2 3">
    <name type="scientific">Hyaloperonospora arabidopsidis (strain Emoy2)</name>
    <name type="common">Downy mildew agent</name>
    <name type="synonym">Peronospora arabidopsidis</name>
    <dbReference type="NCBI Taxonomy" id="559515"/>
    <lineage>
        <taxon>Eukaryota</taxon>
        <taxon>Sar</taxon>
        <taxon>Stramenopiles</taxon>
        <taxon>Oomycota</taxon>
        <taxon>Peronosporomycetes</taxon>
        <taxon>Peronosporales</taxon>
        <taxon>Peronosporaceae</taxon>
        <taxon>Hyaloperonospora</taxon>
    </lineage>
</organism>
<name>M4BYS5_HYAAE</name>
<dbReference type="InParanoid" id="M4BYS5"/>
<keyword evidence="1" id="KW-0472">Membrane</keyword>
<dbReference type="EnsemblProtists" id="HpaT811723">
    <property type="protein sequence ID" value="HpaP811723"/>
    <property type="gene ID" value="HpaG811723"/>
</dbReference>
<proteinExistence type="predicted"/>
<evidence type="ECO:0000313" key="2">
    <source>
        <dbReference type="EnsemblProtists" id="HpaP811723"/>
    </source>
</evidence>
<reference evidence="3" key="1">
    <citation type="journal article" date="2010" name="Science">
        <title>Signatures of adaptation to obligate biotrophy in the Hyaloperonospora arabidopsidis genome.</title>
        <authorList>
            <person name="Baxter L."/>
            <person name="Tripathy S."/>
            <person name="Ishaque N."/>
            <person name="Boot N."/>
            <person name="Cabral A."/>
            <person name="Kemen E."/>
            <person name="Thines M."/>
            <person name="Ah-Fong A."/>
            <person name="Anderson R."/>
            <person name="Badejoko W."/>
            <person name="Bittner-Eddy P."/>
            <person name="Boore J.L."/>
            <person name="Chibucos M.C."/>
            <person name="Coates M."/>
            <person name="Dehal P."/>
            <person name="Delehaunty K."/>
            <person name="Dong S."/>
            <person name="Downton P."/>
            <person name="Dumas B."/>
            <person name="Fabro G."/>
            <person name="Fronick C."/>
            <person name="Fuerstenberg S.I."/>
            <person name="Fulton L."/>
            <person name="Gaulin E."/>
            <person name="Govers F."/>
            <person name="Hughes L."/>
            <person name="Humphray S."/>
            <person name="Jiang R.H."/>
            <person name="Judelson H."/>
            <person name="Kamoun S."/>
            <person name="Kyung K."/>
            <person name="Meijer H."/>
            <person name="Minx P."/>
            <person name="Morris P."/>
            <person name="Nelson J."/>
            <person name="Phuntumart V."/>
            <person name="Qutob D."/>
            <person name="Rehmany A."/>
            <person name="Rougon-Cardoso A."/>
            <person name="Ryden P."/>
            <person name="Torto-Alalibo T."/>
            <person name="Studholme D."/>
            <person name="Wang Y."/>
            <person name="Win J."/>
            <person name="Wood J."/>
            <person name="Clifton S.W."/>
            <person name="Rogers J."/>
            <person name="Van den Ackerveken G."/>
            <person name="Jones J.D."/>
            <person name="McDowell J.M."/>
            <person name="Beynon J."/>
            <person name="Tyler B.M."/>
        </authorList>
    </citation>
    <scope>NUCLEOTIDE SEQUENCE [LARGE SCALE GENOMIC DNA]</scope>
    <source>
        <strain evidence="3">Emoy2</strain>
    </source>
</reference>
<keyword evidence="3" id="KW-1185">Reference proteome</keyword>
<reference evidence="2" key="2">
    <citation type="submission" date="2015-06" db="UniProtKB">
        <authorList>
            <consortium name="EnsemblProtists"/>
        </authorList>
    </citation>
    <scope>IDENTIFICATION</scope>
    <source>
        <strain evidence="2">Emoy2</strain>
    </source>
</reference>
<dbReference type="VEuPathDB" id="FungiDB:HpaG811723"/>
<dbReference type="AlphaFoldDB" id="M4BYS5"/>
<evidence type="ECO:0000313" key="3">
    <source>
        <dbReference type="Proteomes" id="UP000011713"/>
    </source>
</evidence>
<evidence type="ECO:0000256" key="1">
    <source>
        <dbReference type="SAM" id="Phobius"/>
    </source>
</evidence>